<feature type="transmembrane region" description="Helical" evidence="6">
    <location>
        <begin position="98"/>
        <end position="117"/>
    </location>
</feature>
<organism evidence="8 9">
    <name type="scientific">Mycobacterium terramassiliense</name>
    <dbReference type="NCBI Taxonomy" id="1841859"/>
    <lineage>
        <taxon>Bacteria</taxon>
        <taxon>Bacillati</taxon>
        <taxon>Actinomycetota</taxon>
        <taxon>Actinomycetes</taxon>
        <taxon>Mycobacteriales</taxon>
        <taxon>Mycobacteriaceae</taxon>
        <taxon>Mycobacterium</taxon>
    </lineage>
</organism>
<feature type="domain" description="GtrA/DPMS transmembrane" evidence="7">
    <location>
        <begin position="11"/>
        <end position="124"/>
    </location>
</feature>
<keyword evidence="3 6" id="KW-0812">Transmembrane</keyword>
<sequence>MMHMVRVQFIRYVLVGLGLNAALYTAYLLLTWGSMGSEAAMTITVSVGTLVSFVANRTLTFRHRGDRGAALRRFLACYVIIYFIDFIALWVFAGQMAVPHQIVQGGAVIVLPLLGFIMQRYWIFRPADGTPERIPMRATP</sequence>
<comment type="subcellular location">
    <subcellularLocation>
        <location evidence="1">Membrane</location>
        <topology evidence="1">Multi-pass membrane protein</topology>
    </subcellularLocation>
</comment>
<keyword evidence="5 6" id="KW-0472">Membrane</keyword>
<keyword evidence="4 6" id="KW-1133">Transmembrane helix</keyword>
<dbReference type="STRING" id="1841859.GCA_900157385_01544"/>
<evidence type="ECO:0000256" key="3">
    <source>
        <dbReference type="ARBA" id="ARBA00022692"/>
    </source>
</evidence>
<dbReference type="PANTHER" id="PTHR38459">
    <property type="entry name" value="PROPHAGE BACTOPRENOL-LINKED GLUCOSE TRANSLOCASE HOMOLOG"/>
    <property type="match status" value="1"/>
</dbReference>
<evidence type="ECO:0000256" key="6">
    <source>
        <dbReference type="SAM" id="Phobius"/>
    </source>
</evidence>
<evidence type="ECO:0000259" key="7">
    <source>
        <dbReference type="Pfam" id="PF04138"/>
    </source>
</evidence>
<proteinExistence type="inferred from homology"/>
<dbReference type="Pfam" id="PF04138">
    <property type="entry name" value="GtrA_DPMS_TM"/>
    <property type="match status" value="1"/>
</dbReference>
<dbReference type="PANTHER" id="PTHR38459:SF1">
    <property type="entry name" value="PROPHAGE BACTOPRENOL-LINKED GLUCOSE TRANSLOCASE HOMOLOG"/>
    <property type="match status" value="1"/>
</dbReference>
<dbReference type="InterPro" id="IPR007267">
    <property type="entry name" value="GtrA_DPMS_TM"/>
</dbReference>
<feature type="transmembrane region" description="Helical" evidence="6">
    <location>
        <begin position="39"/>
        <end position="59"/>
    </location>
</feature>
<keyword evidence="9" id="KW-1185">Reference proteome</keyword>
<evidence type="ECO:0000256" key="2">
    <source>
        <dbReference type="ARBA" id="ARBA00009399"/>
    </source>
</evidence>
<dbReference type="Proteomes" id="UP000241595">
    <property type="component" value="Unassembled WGS sequence"/>
</dbReference>
<dbReference type="EMBL" id="FTRV01000010">
    <property type="protein sequence ID" value="SPM28062.1"/>
    <property type="molecule type" value="Genomic_DNA"/>
</dbReference>
<evidence type="ECO:0000256" key="4">
    <source>
        <dbReference type="ARBA" id="ARBA00022989"/>
    </source>
</evidence>
<dbReference type="GO" id="GO:0000271">
    <property type="term" value="P:polysaccharide biosynthetic process"/>
    <property type="evidence" value="ECO:0007669"/>
    <property type="project" value="InterPro"/>
</dbReference>
<evidence type="ECO:0000256" key="5">
    <source>
        <dbReference type="ARBA" id="ARBA00023136"/>
    </source>
</evidence>
<reference evidence="8 9" key="1">
    <citation type="submission" date="2017-01" db="EMBL/GenBank/DDBJ databases">
        <authorList>
            <consortium name="Urmite Genomes"/>
        </authorList>
    </citation>
    <scope>NUCLEOTIDE SEQUENCE [LARGE SCALE GENOMIC DNA]</scope>
    <source>
        <strain evidence="8 9">AB308</strain>
    </source>
</reference>
<dbReference type="InterPro" id="IPR051401">
    <property type="entry name" value="GtrA_CellWall_Glycosyl"/>
</dbReference>
<dbReference type="GO" id="GO:0005886">
    <property type="term" value="C:plasma membrane"/>
    <property type="evidence" value="ECO:0007669"/>
    <property type="project" value="TreeGrafter"/>
</dbReference>
<evidence type="ECO:0000256" key="1">
    <source>
        <dbReference type="ARBA" id="ARBA00004141"/>
    </source>
</evidence>
<name>A0A2U3N994_9MYCO</name>
<comment type="similarity">
    <text evidence="2">Belongs to the GtrA family.</text>
</comment>
<evidence type="ECO:0000313" key="8">
    <source>
        <dbReference type="EMBL" id="SPM28062.1"/>
    </source>
</evidence>
<evidence type="ECO:0000313" key="9">
    <source>
        <dbReference type="Proteomes" id="UP000241595"/>
    </source>
</evidence>
<protein>
    <submittedName>
        <fullName evidence="8">Flippase GtrA (Transmembrane translocase of bactoprenol-linked glucose)</fullName>
    </submittedName>
</protein>
<feature type="transmembrane region" description="Helical" evidence="6">
    <location>
        <begin position="71"/>
        <end position="92"/>
    </location>
</feature>
<feature type="transmembrane region" description="Helical" evidence="6">
    <location>
        <begin position="12"/>
        <end position="33"/>
    </location>
</feature>
<accession>A0A2U3N994</accession>
<gene>
    <name evidence="8" type="ORF">MTAB308_1547</name>
</gene>
<dbReference type="AlphaFoldDB" id="A0A2U3N994"/>